<gene>
    <name evidence="6" type="ORF">KILIM_032_00020</name>
</gene>
<evidence type="ECO:0000259" key="5">
    <source>
        <dbReference type="Pfam" id="PF01850"/>
    </source>
</evidence>
<name>K6WVH9_9MICO</name>
<keyword evidence="3" id="KW-0378">Hydrolase</keyword>
<evidence type="ECO:0000256" key="1">
    <source>
        <dbReference type="ARBA" id="ARBA00022722"/>
    </source>
</evidence>
<dbReference type="GO" id="GO:0016787">
    <property type="term" value="F:hydrolase activity"/>
    <property type="evidence" value="ECO:0007669"/>
    <property type="project" value="UniProtKB-KW"/>
</dbReference>
<dbReference type="InterPro" id="IPR041705">
    <property type="entry name" value="PIN_Sll0205"/>
</dbReference>
<evidence type="ECO:0000313" key="6">
    <source>
        <dbReference type="EMBL" id="GAB96117.1"/>
    </source>
</evidence>
<dbReference type="InterPro" id="IPR052919">
    <property type="entry name" value="TA_system_RNase"/>
</dbReference>
<keyword evidence="7" id="KW-1185">Reference proteome</keyword>
<dbReference type="InterPro" id="IPR002716">
    <property type="entry name" value="PIN_dom"/>
</dbReference>
<dbReference type="STRING" id="1184609.KILIM_032_00020"/>
<keyword evidence="1" id="KW-0540">Nuclease</keyword>
<dbReference type="Gene3D" id="3.40.50.1010">
    <property type="entry name" value="5'-nuclease"/>
    <property type="match status" value="1"/>
</dbReference>
<dbReference type="PANTHER" id="PTHR36173:SF2">
    <property type="entry name" value="RIBONUCLEASE VAPC16"/>
    <property type="match status" value="1"/>
</dbReference>
<organism evidence="6 7">
    <name type="scientific">Kineosphaera limosa NBRC 100340</name>
    <dbReference type="NCBI Taxonomy" id="1184609"/>
    <lineage>
        <taxon>Bacteria</taxon>
        <taxon>Bacillati</taxon>
        <taxon>Actinomycetota</taxon>
        <taxon>Actinomycetes</taxon>
        <taxon>Micrococcales</taxon>
        <taxon>Dermatophilaceae</taxon>
        <taxon>Kineosphaera</taxon>
    </lineage>
</organism>
<dbReference type="SUPFAM" id="SSF88723">
    <property type="entry name" value="PIN domain-like"/>
    <property type="match status" value="1"/>
</dbReference>
<accession>K6WVH9</accession>
<dbReference type="EMBL" id="BAHD01000032">
    <property type="protein sequence ID" value="GAB96117.1"/>
    <property type="molecule type" value="Genomic_DNA"/>
</dbReference>
<proteinExistence type="predicted"/>
<feature type="domain" description="PIN" evidence="5">
    <location>
        <begin position="4"/>
        <end position="124"/>
    </location>
</feature>
<evidence type="ECO:0000256" key="2">
    <source>
        <dbReference type="ARBA" id="ARBA00022723"/>
    </source>
</evidence>
<dbReference type="eggNOG" id="COG3744">
    <property type="taxonomic scope" value="Bacteria"/>
</dbReference>
<evidence type="ECO:0000256" key="4">
    <source>
        <dbReference type="ARBA" id="ARBA00022842"/>
    </source>
</evidence>
<dbReference type="InterPro" id="IPR029060">
    <property type="entry name" value="PIN-like_dom_sf"/>
</dbReference>
<protein>
    <recommendedName>
        <fullName evidence="5">PIN domain-containing protein</fullName>
    </recommendedName>
</protein>
<dbReference type="PANTHER" id="PTHR36173">
    <property type="entry name" value="RIBONUCLEASE VAPC16-RELATED"/>
    <property type="match status" value="1"/>
</dbReference>
<evidence type="ECO:0000313" key="7">
    <source>
        <dbReference type="Proteomes" id="UP000008366"/>
    </source>
</evidence>
<keyword evidence="4" id="KW-0460">Magnesium</keyword>
<sequence>MSTYLLDTHTLLFALAEPTRLGPDAHAVIKDASTELVVSAATAWEIATKHRLGRLGQAAGLIAAYDRHLRRLGARELPVTSDHALLAGGLEWDHRDPFDRMIAAVAMLEGCTVVTADRALRTLDGIATCW</sequence>
<dbReference type="OrthoDB" id="9798990at2"/>
<keyword evidence="2" id="KW-0479">Metal-binding</keyword>
<evidence type="ECO:0000256" key="3">
    <source>
        <dbReference type="ARBA" id="ARBA00022801"/>
    </source>
</evidence>
<dbReference type="GO" id="GO:0004518">
    <property type="term" value="F:nuclease activity"/>
    <property type="evidence" value="ECO:0007669"/>
    <property type="project" value="UniProtKB-KW"/>
</dbReference>
<dbReference type="AlphaFoldDB" id="K6WVH9"/>
<dbReference type="GO" id="GO:0046872">
    <property type="term" value="F:metal ion binding"/>
    <property type="evidence" value="ECO:0007669"/>
    <property type="project" value="UniProtKB-KW"/>
</dbReference>
<dbReference type="Proteomes" id="UP000008366">
    <property type="component" value="Unassembled WGS sequence"/>
</dbReference>
<dbReference type="RefSeq" id="WP_006592649.1">
    <property type="nucleotide sequence ID" value="NZ_BAHD01000032.1"/>
</dbReference>
<dbReference type="CDD" id="cd09872">
    <property type="entry name" value="PIN_Sll0205-like"/>
    <property type="match status" value="1"/>
</dbReference>
<dbReference type="Pfam" id="PF01850">
    <property type="entry name" value="PIN"/>
    <property type="match status" value="1"/>
</dbReference>
<reference evidence="6 7" key="1">
    <citation type="submission" date="2012-08" db="EMBL/GenBank/DDBJ databases">
        <title>Whole genome shotgun sequence of Kineosphaera limosa NBRC 100340.</title>
        <authorList>
            <person name="Yoshida I."/>
            <person name="Isaki S."/>
            <person name="Hosoyama A."/>
            <person name="Tsuchikane K."/>
            <person name="Katsumata H."/>
            <person name="Ando Y."/>
            <person name="Ohji S."/>
            <person name="Hamada M."/>
            <person name="Tamura T."/>
            <person name="Yamazoe A."/>
            <person name="Yamazaki S."/>
            <person name="Fujita N."/>
        </authorList>
    </citation>
    <scope>NUCLEOTIDE SEQUENCE [LARGE SCALE GENOMIC DNA]</scope>
    <source>
        <strain evidence="6 7">NBRC 100340</strain>
    </source>
</reference>
<comment type="caution">
    <text evidence="6">The sequence shown here is derived from an EMBL/GenBank/DDBJ whole genome shotgun (WGS) entry which is preliminary data.</text>
</comment>